<dbReference type="Gene3D" id="3.40.50.1010">
    <property type="entry name" value="5'-nuclease"/>
    <property type="match status" value="1"/>
</dbReference>
<proteinExistence type="predicted"/>
<dbReference type="InterPro" id="IPR044153">
    <property type="entry name" value="PIN_Pae0151-like"/>
</dbReference>
<evidence type="ECO:0000313" key="4">
    <source>
        <dbReference type="Proteomes" id="UP000178659"/>
    </source>
</evidence>
<accession>A0A1G1VAG9</accession>
<dbReference type="CDD" id="cd09873">
    <property type="entry name" value="PIN_Pae0151-like"/>
    <property type="match status" value="1"/>
</dbReference>
<reference evidence="3 4" key="1">
    <citation type="journal article" date="2016" name="Nat. Commun.">
        <title>Thousands of microbial genomes shed light on interconnected biogeochemical processes in an aquifer system.</title>
        <authorList>
            <person name="Anantharaman K."/>
            <person name="Brown C.T."/>
            <person name="Hug L.A."/>
            <person name="Sharon I."/>
            <person name="Castelle C.J."/>
            <person name="Probst A.J."/>
            <person name="Thomas B.C."/>
            <person name="Singh A."/>
            <person name="Wilkins M.J."/>
            <person name="Karaoz U."/>
            <person name="Brodie E.L."/>
            <person name="Williams K.H."/>
            <person name="Hubbard S.S."/>
            <person name="Banfield J.F."/>
        </authorList>
    </citation>
    <scope>NUCLEOTIDE SEQUENCE [LARGE SCALE GENOMIC DNA]</scope>
</reference>
<evidence type="ECO:0000256" key="1">
    <source>
        <dbReference type="ARBA" id="ARBA00022842"/>
    </source>
</evidence>
<dbReference type="PANTHER" id="PTHR35901:SF1">
    <property type="entry name" value="EXONUCLEASE VAPC9"/>
    <property type="match status" value="1"/>
</dbReference>
<evidence type="ECO:0000313" key="3">
    <source>
        <dbReference type="EMBL" id="OGY12474.1"/>
    </source>
</evidence>
<feature type="domain" description="PIN" evidence="2">
    <location>
        <begin position="2"/>
        <end position="121"/>
    </location>
</feature>
<dbReference type="InterPro" id="IPR051619">
    <property type="entry name" value="TypeII_TA_RNase_PINc/VapC"/>
</dbReference>
<dbReference type="EMBL" id="MHCC01000027">
    <property type="protein sequence ID" value="OGY12474.1"/>
    <property type="molecule type" value="Genomic_DNA"/>
</dbReference>
<dbReference type="PANTHER" id="PTHR35901">
    <property type="entry name" value="RIBONUCLEASE VAPC3"/>
    <property type="match status" value="1"/>
</dbReference>
<sequence>MIVVDTSVIFKWYSDEAESSTALKILESHLSEKETICVPDLLLYKLTNAWATKSALPFEKIKLNLKNLQKIGISFEPINFKRANKAVEISKKYEVSVYGASYVVLAKEKKCKLYTADAKFVSLVNLPFVKNLADYS</sequence>
<evidence type="ECO:0000259" key="2">
    <source>
        <dbReference type="Pfam" id="PF01850"/>
    </source>
</evidence>
<dbReference type="InterPro" id="IPR029060">
    <property type="entry name" value="PIN-like_dom_sf"/>
</dbReference>
<gene>
    <name evidence="3" type="ORF">A3A77_00665</name>
</gene>
<dbReference type="Proteomes" id="UP000178659">
    <property type="component" value="Unassembled WGS sequence"/>
</dbReference>
<comment type="caution">
    <text evidence="3">The sequence shown here is derived from an EMBL/GenBank/DDBJ whole genome shotgun (WGS) entry which is preliminary data.</text>
</comment>
<protein>
    <recommendedName>
        <fullName evidence="2">PIN domain-containing protein</fullName>
    </recommendedName>
</protein>
<dbReference type="Pfam" id="PF01850">
    <property type="entry name" value="PIN"/>
    <property type="match status" value="1"/>
</dbReference>
<keyword evidence="1" id="KW-0460">Magnesium</keyword>
<dbReference type="InterPro" id="IPR002716">
    <property type="entry name" value="PIN_dom"/>
</dbReference>
<organism evidence="3 4">
    <name type="scientific">Candidatus Blackburnbacteria bacterium RIFCSPLOWO2_01_FULL_40_20</name>
    <dbReference type="NCBI Taxonomy" id="1797519"/>
    <lineage>
        <taxon>Bacteria</taxon>
        <taxon>Candidatus Blackburniibacteriota</taxon>
    </lineage>
</organism>
<dbReference type="SUPFAM" id="SSF88723">
    <property type="entry name" value="PIN domain-like"/>
    <property type="match status" value="1"/>
</dbReference>
<dbReference type="AlphaFoldDB" id="A0A1G1VAG9"/>
<name>A0A1G1VAG9_9BACT</name>